<accession>A0ABU9HNM1</accession>
<proteinExistence type="inferred from homology"/>
<dbReference type="PANTHER" id="PTHR11717">
    <property type="entry name" value="LOW MOLECULAR WEIGHT PROTEIN TYROSINE PHOSPHATASE"/>
    <property type="match status" value="1"/>
</dbReference>
<evidence type="ECO:0000256" key="3">
    <source>
        <dbReference type="ARBA" id="ARBA00013064"/>
    </source>
</evidence>
<dbReference type="Gene3D" id="3.40.50.2300">
    <property type="match status" value="1"/>
</dbReference>
<evidence type="ECO:0000313" key="9">
    <source>
        <dbReference type="Proteomes" id="UP001398556"/>
    </source>
</evidence>
<feature type="domain" description="Phosphotyrosine protein phosphatase I" evidence="7">
    <location>
        <begin position="3"/>
        <end position="149"/>
    </location>
</feature>
<comment type="similarity">
    <text evidence="2">Belongs to the low molecular weight phosphotyrosine protein phosphatase family.</text>
</comment>
<reference evidence="8 9" key="1">
    <citation type="submission" date="2024-04" db="EMBL/GenBank/DDBJ databases">
        <title>Flavobacterium sp. DGU99 16S ribosomal RNA gene Genome sequencing and assembly.</title>
        <authorList>
            <person name="Park S."/>
        </authorList>
    </citation>
    <scope>NUCLEOTIDE SEQUENCE [LARGE SCALE GENOMIC DNA]</scope>
    <source>
        <strain evidence="8 9">DGU99</strain>
    </source>
</reference>
<dbReference type="CDD" id="cd16343">
    <property type="entry name" value="LMWPTP"/>
    <property type="match status" value="1"/>
</dbReference>
<comment type="caution">
    <text evidence="8">The sequence shown here is derived from an EMBL/GenBank/DDBJ whole genome shotgun (WGS) entry which is preliminary data.</text>
</comment>
<sequence length="155" mass="17639">MSVKILMVCLGNICRSPLAEGILASKLPKDKFFVDSAGTGAWHSGNQPDSRSIAVAKNHNLDISYQRARLFKVEDFETFDYIYVMDKSNFRDVIRLAKNDKQKEKVEIILNELYPNENVDVPDPYYGIANGFEMVYQMLDEACEIIATKLKANHN</sequence>
<dbReference type="Proteomes" id="UP001398556">
    <property type="component" value="Unassembled WGS sequence"/>
</dbReference>
<dbReference type="SUPFAM" id="SSF52788">
    <property type="entry name" value="Phosphotyrosine protein phosphatases I"/>
    <property type="match status" value="1"/>
</dbReference>
<dbReference type="GO" id="GO:0004725">
    <property type="term" value="F:protein tyrosine phosphatase activity"/>
    <property type="evidence" value="ECO:0007669"/>
    <property type="project" value="UniProtKB-EC"/>
</dbReference>
<protein>
    <recommendedName>
        <fullName evidence="3">protein-tyrosine-phosphatase</fullName>
        <ecNumber evidence="3">3.1.3.48</ecNumber>
    </recommendedName>
</protein>
<dbReference type="EMBL" id="JBBYHU010000025">
    <property type="protein sequence ID" value="MEL1241743.1"/>
    <property type="molecule type" value="Genomic_DNA"/>
</dbReference>
<dbReference type="EC" id="3.1.3.48" evidence="3"/>
<keyword evidence="4" id="KW-0963">Cytoplasm</keyword>
<dbReference type="RefSeq" id="WP_341700954.1">
    <property type="nucleotide sequence ID" value="NZ_JBBYHU010000025.1"/>
</dbReference>
<name>A0ABU9HNM1_9FLAO</name>
<evidence type="ECO:0000256" key="2">
    <source>
        <dbReference type="ARBA" id="ARBA00011063"/>
    </source>
</evidence>
<evidence type="ECO:0000256" key="4">
    <source>
        <dbReference type="ARBA" id="ARBA00022490"/>
    </source>
</evidence>
<dbReference type="PRINTS" id="PR00719">
    <property type="entry name" value="LMWPTPASE"/>
</dbReference>
<dbReference type="Pfam" id="PF01451">
    <property type="entry name" value="LMWPc"/>
    <property type="match status" value="1"/>
</dbReference>
<comment type="subcellular location">
    <subcellularLocation>
        <location evidence="1">Cytoplasm</location>
    </subcellularLocation>
</comment>
<keyword evidence="5 8" id="KW-0378">Hydrolase</keyword>
<dbReference type="PRINTS" id="PR00720">
    <property type="entry name" value="MAMMALPTPASE"/>
</dbReference>
<evidence type="ECO:0000256" key="6">
    <source>
        <dbReference type="ARBA" id="ARBA00022912"/>
    </source>
</evidence>
<evidence type="ECO:0000256" key="5">
    <source>
        <dbReference type="ARBA" id="ARBA00022801"/>
    </source>
</evidence>
<keyword evidence="9" id="KW-1185">Reference proteome</keyword>
<evidence type="ECO:0000259" key="7">
    <source>
        <dbReference type="SMART" id="SM00226"/>
    </source>
</evidence>
<dbReference type="InterPro" id="IPR036196">
    <property type="entry name" value="Ptyr_pPase_sf"/>
</dbReference>
<gene>
    <name evidence="8" type="ORF">AAEO59_11845</name>
</gene>
<keyword evidence="6" id="KW-0904">Protein phosphatase</keyword>
<dbReference type="InterPro" id="IPR050438">
    <property type="entry name" value="LMW_PTPase"/>
</dbReference>
<evidence type="ECO:0000256" key="1">
    <source>
        <dbReference type="ARBA" id="ARBA00004496"/>
    </source>
</evidence>
<evidence type="ECO:0000313" key="8">
    <source>
        <dbReference type="EMBL" id="MEL1241743.1"/>
    </source>
</evidence>
<dbReference type="SMART" id="SM00226">
    <property type="entry name" value="LMWPc"/>
    <property type="match status" value="1"/>
</dbReference>
<organism evidence="8 9">
    <name type="scientific">Flavobacterium flavipallidum</name>
    <dbReference type="NCBI Taxonomy" id="3139140"/>
    <lineage>
        <taxon>Bacteria</taxon>
        <taxon>Pseudomonadati</taxon>
        <taxon>Bacteroidota</taxon>
        <taxon>Flavobacteriia</taxon>
        <taxon>Flavobacteriales</taxon>
        <taxon>Flavobacteriaceae</taxon>
        <taxon>Flavobacterium</taxon>
    </lineage>
</organism>
<dbReference type="PANTHER" id="PTHR11717:SF7">
    <property type="entry name" value="LOW MOLECULAR WEIGHT PHOSPHOTYROSINE PROTEIN PHOSPHATASE"/>
    <property type="match status" value="1"/>
</dbReference>
<dbReference type="InterPro" id="IPR017867">
    <property type="entry name" value="Tyr_phospatase_low_mol_wt"/>
</dbReference>
<dbReference type="InterPro" id="IPR023485">
    <property type="entry name" value="Ptyr_pPase"/>
</dbReference>
<dbReference type="InterPro" id="IPR002115">
    <property type="entry name" value="Tyr_Pase_low_mol_wt_mml"/>
</dbReference>